<name>A0A1H0FLU8_9ACTO</name>
<evidence type="ECO:0000313" key="2">
    <source>
        <dbReference type="Proteomes" id="UP000198541"/>
    </source>
</evidence>
<dbReference type="AlphaFoldDB" id="A0A1H0FLU8"/>
<evidence type="ECO:0000313" key="1">
    <source>
        <dbReference type="EMBL" id="SDN95439.1"/>
    </source>
</evidence>
<keyword evidence="2" id="KW-1185">Reference proteome</keyword>
<sequence length="50" mass="5789">MTHYAEARTLDVAHARRLYLQADPGDAQARLEAAYRYLLAVVVEDYRMAY</sequence>
<dbReference type="Proteomes" id="UP000198541">
    <property type="component" value="Unassembled WGS sequence"/>
</dbReference>
<dbReference type="EMBL" id="FNIM01000033">
    <property type="protein sequence ID" value="SDN95439.1"/>
    <property type="molecule type" value="Genomic_DNA"/>
</dbReference>
<protein>
    <submittedName>
        <fullName evidence="1">Uncharacterized protein</fullName>
    </submittedName>
</protein>
<proteinExistence type="predicted"/>
<gene>
    <name evidence="1" type="ORF">SAMN05216355_1339</name>
</gene>
<organism evidence="1 2">
    <name type="scientific">Actinomyces ruminicola</name>
    <dbReference type="NCBI Taxonomy" id="332524"/>
    <lineage>
        <taxon>Bacteria</taxon>
        <taxon>Bacillati</taxon>
        <taxon>Actinomycetota</taxon>
        <taxon>Actinomycetes</taxon>
        <taxon>Actinomycetales</taxon>
        <taxon>Actinomycetaceae</taxon>
        <taxon>Actinomyces</taxon>
    </lineage>
</organism>
<dbReference type="STRING" id="332524.SAMN04487766_102121"/>
<accession>A0A1H0FLU8</accession>
<feature type="non-terminal residue" evidence="1">
    <location>
        <position position="50"/>
    </location>
</feature>
<reference evidence="2" key="1">
    <citation type="submission" date="2016-10" db="EMBL/GenBank/DDBJ databases">
        <authorList>
            <person name="Varghese N."/>
            <person name="Submissions S."/>
        </authorList>
    </citation>
    <scope>NUCLEOTIDE SEQUENCE [LARGE SCALE GENOMIC DNA]</scope>
    <source>
        <strain evidence="2">DSM 27982</strain>
    </source>
</reference>